<evidence type="ECO:0000313" key="2">
    <source>
        <dbReference type="Proteomes" id="UP001596099"/>
    </source>
</evidence>
<dbReference type="EMBL" id="JBHSQH010000001">
    <property type="protein sequence ID" value="MFC5972594.1"/>
    <property type="molecule type" value="Genomic_DNA"/>
</dbReference>
<protein>
    <submittedName>
        <fullName evidence="1">Uncharacterized protein</fullName>
    </submittedName>
</protein>
<sequence>MGVFVHCIGLASARGGVSIDDDDSPIIISGSRGKVLDDLGDSIVELVFVREPVVDVLGRLVLFGACSGLGADVVESVSDVLVPCAADPVVVSLHHN</sequence>
<dbReference type="Proteomes" id="UP001596099">
    <property type="component" value="Unassembled WGS sequence"/>
</dbReference>
<evidence type="ECO:0000313" key="1">
    <source>
        <dbReference type="EMBL" id="MFC5972594.1"/>
    </source>
</evidence>
<dbReference type="RefSeq" id="WP_247416116.1">
    <property type="nucleotide sequence ID" value="NZ_JALLGW010000001.1"/>
</dbReference>
<dbReference type="AlphaFoldDB" id="A0ABD5RQM9"/>
<name>A0ABD5RQM9_9EURY</name>
<comment type="caution">
    <text evidence="1">The sequence shown here is derived from an EMBL/GenBank/DDBJ whole genome shotgun (WGS) entry which is preliminary data.</text>
</comment>
<organism evidence="1 2">
    <name type="scientific">Halomarina salina</name>
    <dbReference type="NCBI Taxonomy" id="1872699"/>
    <lineage>
        <taxon>Archaea</taxon>
        <taxon>Methanobacteriati</taxon>
        <taxon>Methanobacteriota</taxon>
        <taxon>Stenosarchaea group</taxon>
        <taxon>Halobacteria</taxon>
        <taxon>Halobacteriales</taxon>
        <taxon>Natronomonadaceae</taxon>
        <taxon>Halomarina</taxon>
    </lineage>
</organism>
<accession>A0ABD5RQM9</accession>
<reference evidence="1 2" key="1">
    <citation type="journal article" date="2019" name="Int. J. Syst. Evol. Microbiol.">
        <title>The Global Catalogue of Microorganisms (GCM) 10K type strain sequencing project: providing services to taxonomists for standard genome sequencing and annotation.</title>
        <authorList>
            <consortium name="The Broad Institute Genomics Platform"/>
            <consortium name="The Broad Institute Genome Sequencing Center for Infectious Disease"/>
            <person name="Wu L."/>
            <person name="Ma J."/>
        </authorList>
    </citation>
    <scope>NUCLEOTIDE SEQUENCE [LARGE SCALE GENOMIC DNA]</scope>
    <source>
        <strain evidence="1 2">CGMCC 1.12543</strain>
    </source>
</reference>
<proteinExistence type="predicted"/>
<gene>
    <name evidence="1" type="ORF">ACFPYI_14745</name>
</gene>
<keyword evidence="2" id="KW-1185">Reference proteome</keyword>